<evidence type="ECO:0000256" key="1">
    <source>
        <dbReference type="SAM" id="MobiDB-lite"/>
    </source>
</evidence>
<feature type="compositionally biased region" description="Basic and acidic residues" evidence="1">
    <location>
        <begin position="26"/>
        <end position="35"/>
    </location>
</feature>
<proteinExistence type="predicted"/>
<dbReference type="Proteomes" id="UP001175000">
    <property type="component" value="Unassembled WGS sequence"/>
</dbReference>
<keyword evidence="3" id="KW-1185">Reference proteome</keyword>
<feature type="region of interest" description="Disordered" evidence="1">
    <location>
        <begin position="26"/>
        <end position="54"/>
    </location>
</feature>
<comment type="caution">
    <text evidence="2">The sequence shown here is derived from an EMBL/GenBank/DDBJ whole genome shotgun (WGS) entry which is preliminary data.</text>
</comment>
<name>A0AA40C6V9_9PEZI</name>
<accession>A0AA40C6V9</accession>
<sequence length="203" mass="23473">MRKHIDINGLVRNIFLPAKKTLNLSERRRWDDPKQARLPPTDIQPTNSRDPSDQTVRAYARKYTRRPVRVRREYHDSSAVTQYPRTTDTSSEIRETLKIYRPRQCKCRQDRIWSRNGKSRDTVRAAPRASSRLYARKIGSSGVGGVGTVSDKQVVVWIHHCAGLLGPPAVCRGCEDCPTRDMYIGERRRVQRCVTETWRGIKI</sequence>
<organism evidence="2 3">
    <name type="scientific">Immersiella caudata</name>
    <dbReference type="NCBI Taxonomy" id="314043"/>
    <lineage>
        <taxon>Eukaryota</taxon>
        <taxon>Fungi</taxon>
        <taxon>Dikarya</taxon>
        <taxon>Ascomycota</taxon>
        <taxon>Pezizomycotina</taxon>
        <taxon>Sordariomycetes</taxon>
        <taxon>Sordariomycetidae</taxon>
        <taxon>Sordariales</taxon>
        <taxon>Lasiosphaeriaceae</taxon>
        <taxon>Immersiella</taxon>
    </lineage>
</organism>
<feature type="compositionally biased region" description="Polar residues" evidence="1">
    <location>
        <begin position="43"/>
        <end position="54"/>
    </location>
</feature>
<evidence type="ECO:0000313" key="3">
    <source>
        <dbReference type="Proteomes" id="UP001175000"/>
    </source>
</evidence>
<gene>
    <name evidence="2" type="ORF">B0T14DRAFT_143748</name>
</gene>
<protein>
    <submittedName>
        <fullName evidence="2">Uncharacterized protein</fullName>
    </submittedName>
</protein>
<evidence type="ECO:0000313" key="2">
    <source>
        <dbReference type="EMBL" id="KAK0627756.1"/>
    </source>
</evidence>
<reference evidence="2" key="1">
    <citation type="submission" date="2023-06" db="EMBL/GenBank/DDBJ databases">
        <title>Genome-scale phylogeny and comparative genomics of the fungal order Sordariales.</title>
        <authorList>
            <consortium name="Lawrence Berkeley National Laboratory"/>
            <person name="Hensen N."/>
            <person name="Bonometti L."/>
            <person name="Westerberg I."/>
            <person name="Brannstrom I.O."/>
            <person name="Guillou S."/>
            <person name="Cros-Aarteil S."/>
            <person name="Calhoun S."/>
            <person name="Haridas S."/>
            <person name="Kuo A."/>
            <person name="Mondo S."/>
            <person name="Pangilinan J."/>
            <person name="Riley R."/>
            <person name="Labutti K."/>
            <person name="Andreopoulos B."/>
            <person name="Lipzen A."/>
            <person name="Chen C."/>
            <person name="Yanf M."/>
            <person name="Daum C."/>
            <person name="Ng V."/>
            <person name="Clum A."/>
            <person name="Steindorff A."/>
            <person name="Ohm R."/>
            <person name="Martin F."/>
            <person name="Silar P."/>
            <person name="Natvig D."/>
            <person name="Lalanne C."/>
            <person name="Gautier V."/>
            <person name="Ament-Velasquez S.L."/>
            <person name="Kruys A."/>
            <person name="Hutchinson M.I."/>
            <person name="Powell A.J."/>
            <person name="Barry K."/>
            <person name="Miller A.N."/>
            <person name="Grigoriev I.V."/>
            <person name="Debuchy R."/>
            <person name="Gladieux P."/>
            <person name="Thoren M.H."/>
            <person name="Johannesson H."/>
        </authorList>
    </citation>
    <scope>NUCLEOTIDE SEQUENCE</scope>
    <source>
        <strain evidence="2">CBS 606.72</strain>
    </source>
</reference>
<dbReference type="AlphaFoldDB" id="A0AA40C6V9"/>
<dbReference type="EMBL" id="JAULSU010000002">
    <property type="protein sequence ID" value="KAK0627756.1"/>
    <property type="molecule type" value="Genomic_DNA"/>
</dbReference>